<comment type="subcellular location">
    <subcellularLocation>
        <location evidence="1">Nucleus</location>
    </subcellularLocation>
</comment>
<feature type="compositionally biased region" description="Low complexity" evidence="4">
    <location>
        <begin position="104"/>
        <end position="114"/>
    </location>
</feature>
<sequence>MGSKKRSSAESSEDVEKNQPDSFMKKKKSKSDKMKTVLSADDTDAAAAAAAVPSGVASSGKDMEKKKKRKASDKERRRAALENDGGASRPDPMVVDSNSDDPETSLAAASSDSSLTGTLPELPLNYFRDLASSDASVREAAAASLVSRLQEIQKQYEMLPDKESVDGGLMLEAEKNDGLDNCAPHLRYALRRLIRGVSSSRECARQGFALGLTLPVSIISSINMESLLKLISDSLSVSSSMKGQDVKECLLGRLFAYGALARSGRLIEDWQSDKDSQIIKEFTNAVIGLAAKKRYLQEPAVHVLLDFVEKLPAEAVVTHVMEAPELHKWFEQATEVGNTDALLLALKLREKISVDHPVFNKLLPVPFSSANFFSADHLSAIGNCLKESTFCQPRVHSLWSVVRDMLLPEAVVQSEDVTSVPSSSKKQKRNRKSNPIEEEATNNIRNFCEIFMEGTLLSSSHDRKHLAFDILLLLLPKLPASSIQHFLSLKFVQCLMDILSTKDSWLHKVATHFLVELMDWVNDDDTKRVAVTIALQKHSEGKFDNITRTKTVKGLAADFETEEGCTLFLQNLMNLFVDEQHVPEEPSSMKWAQEPCSLNSDQSQTTDDNSEIGSNEEKDSVGTTGNSDVLKSWVIESLSGILKHAKLAPEAKLRVQKQILKFLAVQGLFVASLGTEVTSFELQEKFKWPKTATPTALCKMCIEQLQLLLSNSQKIENPLSKGNGLEQPDDLVSYFMRFLSTLQNIPSVSLFRSLNEADEKAVKELQETESRLSKEERNSGLSAYAKKFHSLRHLVVQLLLQILLHPGEFSETATELSVCCDKAFKPSLDLLRSDGEGEEDEEEEPAVMDVLVDTLLSLLPHSSAPMRSSIEQVFKYFCQDVTNDGLLRMLRVIKKDLKPARHQEDQDSEDLDDDDDEDCLAVEEEENEEMGETGESDEQTDDSETVTGVVHRAVDKEAPENSDDSDDDDGMDDDAMFRMDTYLAQIFKEKRNQPGGETAQAQLVLFKLRVLSLLEIYLHENPGNPQVMTVYLNLAQALVNQGTAESSQQLLQRIWGIIQKKIFKAKEIPKDESVELPALASLLQKNLKLVAKPFKSKKSGVEPEVDPEVDPSKKKKAALRRDKMIKTKQSAAWSRYKIISNLAQNSTYWVLKIIEARKFSETELETILDVFRSVLEDYFDSKKSQMKIDFLEQVFRRRPWIAHQLFGVLLEKSGTTKFEFRRVESLELITETLRSLVPINAITEEESKKKMKTYLENLSHLIKELVGKMPDKQAKRALVRKSCGRIFQMVSSLKLTKSLLEGLGPDGQTACESALGDTFLKFKKTEE</sequence>
<feature type="region of interest" description="Disordered" evidence="4">
    <location>
        <begin position="1"/>
        <end position="114"/>
    </location>
</feature>
<feature type="compositionally biased region" description="Basic and acidic residues" evidence="4">
    <location>
        <begin position="72"/>
        <end position="81"/>
    </location>
</feature>
<name>A0A1J3K734_NOCCA</name>
<keyword evidence="3" id="KW-0539">Nucleus</keyword>
<evidence type="ECO:0000256" key="1">
    <source>
        <dbReference type="ARBA" id="ARBA00004123"/>
    </source>
</evidence>
<dbReference type="GO" id="GO:0005730">
    <property type="term" value="C:nucleolus"/>
    <property type="evidence" value="ECO:0007669"/>
    <property type="project" value="InterPro"/>
</dbReference>
<evidence type="ECO:0000256" key="2">
    <source>
        <dbReference type="ARBA" id="ARBA00006809"/>
    </source>
</evidence>
<dbReference type="PANTHER" id="PTHR13213:SF2">
    <property type="entry name" value="MYB-BINDING PROTEIN 1A"/>
    <property type="match status" value="1"/>
</dbReference>
<protein>
    <submittedName>
        <fullName evidence="5">DNA polymerase V</fullName>
    </submittedName>
</protein>
<feature type="compositionally biased region" description="Acidic residues" evidence="4">
    <location>
        <begin position="960"/>
        <end position="974"/>
    </location>
</feature>
<reference evidence="5" key="1">
    <citation type="submission" date="2016-07" db="EMBL/GenBank/DDBJ databases">
        <title>De novo transcriptome assembly of four accessions of the metal hyperaccumulator plant Noccaea caerulescens.</title>
        <authorList>
            <person name="Blande D."/>
            <person name="Halimaa P."/>
            <person name="Tervahauta A.I."/>
            <person name="Aarts M.G."/>
            <person name="Karenlampi S.O."/>
        </authorList>
    </citation>
    <scope>NUCLEOTIDE SEQUENCE</scope>
</reference>
<feature type="region of interest" description="Disordered" evidence="4">
    <location>
        <begin position="586"/>
        <end position="624"/>
    </location>
</feature>
<gene>
    <name evidence="5" type="ORF">MP_TR4466_c1_g1_i1_g.11721</name>
</gene>
<evidence type="ECO:0000256" key="4">
    <source>
        <dbReference type="SAM" id="MobiDB-lite"/>
    </source>
</evidence>
<proteinExistence type="inferred from homology"/>
<dbReference type="PANTHER" id="PTHR13213">
    <property type="entry name" value="MYB-BINDING PROTEIN 1A FAMILY MEMBER"/>
    <property type="match status" value="1"/>
</dbReference>
<dbReference type="SUPFAM" id="SSF48371">
    <property type="entry name" value="ARM repeat"/>
    <property type="match status" value="1"/>
</dbReference>
<dbReference type="Pfam" id="PF04931">
    <property type="entry name" value="DNA_pol_phi"/>
    <property type="match status" value="1"/>
</dbReference>
<dbReference type="GO" id="GO:0003677">
    <property type="term" value="F:DNA binding"/>
    <property type="evidence" value="ECO:0007669"/>
    <property type="project" value="InterPro"/>
</dbReference>
<feature type="compositionally biased region" description="Acidic residues" evidence="4">
    <location>
        <begin position="923"/>
        <end position="944"/>
    </location>
</feature>
<dbReference type="GO" id="GO:0006355">
    <property type="term" value="P:regulation of DNA-templated transcription"/>
    <property type="evidence" value="ECO:0007669"/>
    <property type="project" value="InterPro"/>
</dbReference>
<feature type="region of interest" description="Disordered" evidence="4">
    <location>
        <begin position="923"/>
        <end position="974"/>
    </location>
</feature>
<dbReference type="InterPro" id="IPR007015">
    <property type="entry name" value="DNA_pol_V/MYBBP1A"/>
</dbReference>
<evidence type="ECO:0000256" key="3">
    <source>
        <dbReference type="ARBA" id="ARBA00023242"/>
    </source>
</evidence>
<organism evidence="5">
    <name type="scientific">Noccaea caerulescens</name>
    <name type="common">Alpine penny-cress</name>
    <name type="synonym">Thlaspi caerulescens</name>
    <dbReference type="NCBI Taxonomy" id="107243"/>
    <lineage>
        <taxon>Eukaryota</taxon>
        <taxon>Viridiplantae</taxon>
        <taxon>Streptophyta</taxon>
        <taxon>Embryophyta</taxon>
        <taxon>Tracheophyta</taxon>
        <taxon>Spermatophyta</taxon>
        <taxon>Magnoliopsida</taxon>
        <taxon>eudicotyledons</taxon>
        <taxon>Gunneridae</taxon>
        <taxon>Pentapetalae</taxon>
        <taxon>rosids</taxon>
        <taxon>malvids</taxon>
        <taxon>Brassicales</taxon>
        <taxon>Brassicaceae</taxon>
        <taxon>Coluteocarpeae</taxon>
        <taxon>Noccaea</taxon>
    </lineage>
</organism>
<dbReference type="EMBL" id="GEVM01005504">
    <property type="protein sequence ID" value="JAV00435.1"/>
    <property type="molecule type" value="Transcribed_RNA"/>
</dbReference>
<comment type="similarity">
    <text evidence="2">Belongs to the MYBBP1A family.</text>
</comment>
<dbReference type="InterPro" id="IPR016024">
    <property type="entry name" value="ARM-type_fold"/>
</dbReference>
<feature type="compositionally biased region" description="Polar residues" evidence="4">
    <location>
        <begin position="596"/>
        <end position="613"/>
    </location>
</feature>
<accession>A0A1J3K734</accession>
<evidence type="ECO:0000313" key="5">
    <source>
        <dbReference type="EMBL" id="JAV00435.1"/>
    </source>
</evidence>